<reference evidence="1 2" key="1">
    <citation type="submission" date="2018-06" db="EMBL/GenBank/DDBJ databases">
        <authorList>
            <consortium name="Pathogen Informatics"/>
            <person name="Doyle S."/>
        </authorList>
    </citation>
    <scope>NUCLEOTIDE SEQUENCE [LARGE SCALE GENOMIC DNA]</scope>
    <source>
        <strain evidence="1 2">NCTC8621</strain>
    </source>
</reference>
<organism evidence="1 2">
    <name type="scientific">Escherichia coli</name>
    <dbReference type="NCBI Taxonomy" id="562"/>
    <lineage>
        <taxon>Bacteria</taxon>
        <taxon>Pseudomonadati</taxon>
        <taxon>Pseudomonadota</taxon>
        <taxon>Gammaproteobacteria</taxon>
        <taxon>Enterobacterales</taxon>
        <taxon>Enterobacteriaceae</taxon>
        <taxon>Escherichia</taxon>
    </lineage>
</organism>
<gene>
    <name evidence="1" type="ORF">NCTC8621_05230</name>
</gene>
<proteinExistence type="predicted"/>
<dbReference type="AlphaFoldDB" id="A0A376VVX7"/>
<protein>
    <submittedName>
        <fullName evidence="1">Uncharacterized protein</fullName>
    </submittedName>
</protein>
<dbReference type="EMBL" id="UGBW01000004">
    <property type="protein sequence ID" value="STJ14688.1"/>
    <property type="molecule type" value="Genomic_DNA"/>
</dbReference>
<sequence length="34" mass="3906">MGVAVWKKLCLNIECGDFEQHFIESFMVFPDALS</sequence>
<evidence type="ECO:0000313" key="2">
    <source>
        <dbReference type="Proteomes" id="UP000255093"/>
    </source>
</evidence>
<accession>A0A376VVX7</accession>
<evidence type="ECO:0000313" key="1">
    <source>
        <dbReference type="EMBL" id="STJ14688.1"/>
    </source>
</evidence>
<dbReference type="Proteomes" id="UP000255093">
    <property type="component" value="Unassembled WGS sequence"/>
</dbReference>
<name>A0A376VVX7_ECOLX</name>